<evidence type="ECO:0000313" key="2">
    <source>
        <dbReference type="Proteomes" id="UP000798488"/>
    </source>
</evidence>
<protein>
    <submittedName>
        <fullName evidence="1">Uncharacterized protein</fullName>
    </submittedName>
</protein>
<proteinExistence type="predicted"/>
<keyword evidence="2" id="KW-1185">Reference proteome</keyword>
<dbReference type="EMBL" id="LSRS01000003">
    <property type="protein sequence ID" value="KAF1085733.1"/>
    <property type="molecule type" value="Genomic_DNA"/>
</dbReference>
<evidence type="ECO:0000313" key="1">
    <source>
        <dbReference type="EMBL" id="KAF1085733.1"/>
    </source>
</evidence>
<reference evidence="1" key="1">
    <citation type="submission" date="2016-02" db="EMBL/GenBank/DDBJ databases">
        <title>Draft Genome Sequence of Sporotomaculum syntrophicum Strain FB, a Syntrophic Benzoate Degrader.</title>
        <authorList>
            <person name="Nobu M.K."/>
            <person name="Narihiro T."/>
            <person name="Qiu Y.-L."/>
            <person name="Ohashi A."/>
            <person name="Liu W.-T."/>
            <person name="Yuji S."/>
        </authorList>
    </citation>
    <scope>NUCLEOTIDE SEQUENCE</scope>
    <source>
        <strain evidence="1">FB</strain>
    </source>
</reference>
<gene>
    <name evidence="1" type="ORF">SPSYN_01879</name>
</gene>
<comment type="caution">
    <text evidence="1">The sequence shown here is derived from an EMBL/GenBank/DDBJ whole genome shotgun (WGS) entry which is preliminary data.</text>
</comment>
<sequence>MVDTMIDAHDKQHISESKGNYARTIGIPTVININGIDKQIKTSNFDITLAESLLLYGSSNAVAKLF</sequence>
<name>A0A9D2WQY3_9FIRM</name>
<dbReference type="AlphaFoldDB" id="A0A9D2WQY3"/>
<accession>A0A9D2WQY3</accession>
<organism evidence="1 2">
    <name type="scientific">Sporotomaculum syntrophicum</name>
    <dbReference type="NCBI Taxonomy" id="182264"/>
    <lineage>
        <taxon>Bacteria</taxon>
        <taxon>Bacillati</taxon>
        <taxon>Bacillota</taxon>
        <taxon>Clostridia</taxon>
        <taxon>Eubacteriales</taxon>
        <taxon>Desulfallaceae</taxon>
        <taxon>Sporotomaculum</taxon>
    </lineage>
</organism>
<dbReference type="Proteomes" id="UP000798488">
    <property type="component" value="Unassembled WGS sequence"/>
</dbReference>